<name>A0A0G0VDD5_9BACT</name>
<dbReference type="PANTHER" id="PTHR11265:SF0">
    <property type="entry name" value="12S RRNA N4-METHYLCYTIDINE METHYLTRANSFERASE"/>
    <property type="match status" value="1"/>
</dbReference>
<evidence type="ECO:0000256" key="6">
    <source>
        <dbReference type="HAMAP-Rule" id="MF_01007"/>
    </source>
</evidence>
<gene>
    <name evidence="6" type="primary">rsmH</name>
    <name evidence="7" type="ORF">UU49_C0013G0010</name>
</gene>
<dbReference type="HAMAP" id="MF_01007">
    <property type="entry name" value="16SrRNA_methyltr_H"/>
    <property type="match status" value="1"/>
</dbReference>
<feature type="binding site" evidence="6">
    <location>
        <position position="81"/>
    </location>
    <ligand>
        <name>S-adenosyl-L-methionine</name>
        <dbReference type="ChEBI" id="CHEBI:59789"/>
    </ligand>
</feature>
<dbReference type="PATRIC" id="fig|1619048.3.peg.464"/>
<dbReference type="NCBIfam" id="TIGR00006">
    <property type="entry name" value="16S rRNA (cytosine(1402)-N(4))-methyltransferase RsmH"/>
    <property type="match status" value="1"/>
</dbReference>
<comment type="catalytic activity">
    <reaction evidence="6">
        <text>cytidine(1402) in 16S rRNA + S-adenosyl-L-methionine = N(4)-methylcytidine(1402) in 16S rRNA + S-adenosyl-L-homocysteine + H(+)</text>
        <dbReference type="Rhea" id="RHEA:42928"/>
        <dbReference type="Rhea" id="RHEA-COMP:10286"/>
        <dbReference type="Rhea" id="RHEA-COMP:10287"/>
        <dbReference type="ChEBI" id="CHEBI:15378"/>
        <dbReference type="ChEBI" id="CHEBI:57856"/>
        <dbReference type="ChEBI" id="CHEBI:59789"/>
        <dbReference type="ChEBI" id="CHEBI:74506"/>
        <dbReference type="ChEBI" id="CHEBI:82748"/>
        <dbReference type="EC" id="2.1.1.199"/>
    </reaction>
</comment>
<feature type="binding site" evidence="6">
    <location>
        <position position="102"/>
    </location>
    <ligand>
        <name>S-adenosyl-L-methionine</name>
        <dbReference type="ChEBI" id="CHEBI:59789"/>
    </ligand>
</feature>
<accession>A0A0G0VDD5</accession>
<dbReference type="EC" id="2.1.1.199" evidence="6"/>
<dbReference type="PIRSF" id="PIRSF004486">
    <property type="entry name" value="MraW"/>
    <property type="match status" value="1"/>
</dbReference>
<evidence type="ECO:0000256" key="5">
    <source>
        <dbReference type="ARBA" id="ARBA00022691"/>
    </source>
</evidence>
<dbReference type="InterPro" id="IPR023397">
    <property type="entry name" value="SAM-dep_MeTrfase_MraW_recog"/>
</dbReference>
<dbReference type="InterPro" id="IPR002903">
    <property type="entry name" value="RsmH"/>
</dbReference>
<feature type="binding site" evidence="6">
    <location>
        <position position="54"/>
    </location>
    <ligand>
        <name>S-adenosyl-L-methionine</name>
        <dbReference type="ChEBI" id="CHEBI:59789"/>
    </ligand>
</feature>
<organism evidence="7 8">
    <name type="scientific">Candidatus Magasanikbacteria bacterium GW2011_GWC2_41_17</name>
    <dbReference type="NCBI Taxonomy" id="1619048"/>
    <lineage>
        <taxon>Bacteria</taxon>
        <taxon>Candidatus Magasanikiibacteriota</taxon>
    </lineage>
</organism>
<dbReference type="Gene3D" id="3.40.50.150">
    <property type="entry name" value="Vaccinia Virus protein VP39"/>
    <property type="match status" value="1"/>
</dbReference>
<keyword evidence="2 6" id="KW-0698">rRNA processing</keyword>
<dbReference type="STRING" id="1619048.UU49_C0013G0010"/>
<comment type="caution">
    <text evidence="7">The sequence shown here is derived from an EMBL/GenBank/DDBJ whole genome shotgun (WGS) entry which is preliminary data.</text>
</comment>
<dbReference type="AlphaFoldDB" id="A0A0G0VDD5"/>
<dbReference type="SUPFAM" id="SSF81799">
    <property type="entry name" value="Putative methyltransferase TM0872, insert domain"/>
    <property type="match status" value="1"/>
</dbReference>
<dbReference type="EMBL" id="LCAV01000013">
    <property type="protein sequence ID" value="KKR98903.1"/>
    <property type="molecule type" value="Genomic_DNA"/>
</dbReference>
<sequence>MVCNMPHLPVLLRDTINLLVLKPGSRNIDCTFGDGGHSRAILQSAPDSQLLGIDTDAENIIRAKKQKEFNNKKVILVNDNFRNLKEIALKNNFVGVDAVIMDLGWSSTQFEKSGRGFSFLRDEPLDMRLGVGELTADEILNKWSESEIGKILREYGEERAWLKIAKAIVEYRRGQLINTTGQLVEILFSLRLGQRGKIHPATKTFQALRIAVNDELNALKQALPQAVEILKSGGRLAVISFHSLEDRIVKRFFQSQIKNLKIITKKPIVPSREETLENPRSRSAKLRVAEKI</sequence>
<comment type="similarity">
    <text evidence="1 6">Belongs to the methyltransferase superfamily. RsmH family.</text>
</comment>
<reference evidence="7 8" key="1">
    <citation type="journal article" date="2015" name="Nature">
        <title>rRNA introns, odd ribosomes, and small enigmatic genomes across a large radiation of phyla.</title>
        <authorList>
            <person name="Brown C.T."/>
            <person name="Hug L.A."/>
            <person name="Thomas B.C."/>
            <person name="Sharon I."/>
            <person name="Castelle C.J."/>
            <person name="Singh A."/>
            <person name="Wilkins M.J."/>
            <person name="Williams K.H."/>
            <person name="Banfield J.F."/>
        </authorList>
    </citation>
    <scope>NUCLEOTIDE SEQUENCE [LARGE SCALE GENOMIC DNA]</scope>
</reference>
<proteinExistence type="inferred from homology"/>
<feature type="binding site" evidence="6">
    <location>
        <position position="109"/>
    </location>
    <ligand>
        <name>S-adenosyl-L-methionine</name>
        <dbReference type="ChEBI" id="CHEBI:59789"/>
    </ligand>
</feature>
<dbReference type="Gene3D" id="1.10.150.170">
    <property type="entry name" value="Putative methyltransferase TM0872, insert domain"/>
    <property type="match status" value="1"/>
</dbReference>
<dbReference type="InterPro" id="IPR029063">
    <property type="entry name" value="SAM-dependent_MTases_sf"/>
</dbReference>
<dbReference type="GO" id="GO:0071424">
    <property type="term" value="F:rRNA (cytosine-N4-)-methyltransferase activity"/>
    <property type="evidence" value="ECO:0007669"/>
    <property type="project" value="UniProtKB-UniRule"/>
</dbReference>
<evidence type="ECO:0000313" key="8">
    <source>
        <dbReference type="Proteomes" id="UP000034108"/>
    </source>
</evidence>
<dbReference type="GO" id="GO:0005737">
    <property type="term" value="C:cytoplasm"/>
    <property type="evidence" value="ECO:0007669"/>
    <property type="project" value="UniProtKB-SubCell"/>
</dbReference>
<keyword evidence="3 6" id="KW-0489">Methyltransferase</keyword>
<evidence type="ECO:0000313" key="7">
    <source>
        <dbReference type="EMBL" id="KKR98903.1"/>
    </source>
</evidence>
<evidence type="ECO:0000256" key="3">
    <source>
        <dbReference type="ARBA" id="ARBA00022603"/>
    </source>
</evidence>
<evidence type="ECO:0000256" key="2">
    <source>
        <dbReference type="ARBA" id="ARBA00022552"/>
    </source>
</evidence>
<dbReference type="Pfam" id="PF01795">
    <property type="entry name" value="Methyltransf_5"/>
    <property type="match status" value="1"/>
</dbReference>
<keyword evidence="5 6" id="KW-0949">S-adenosyl-L-methionine</keyword>
<evidence type="ECO:0000256" key="4">
    <source>
        <dbReference type="ARBA" id="ARBA00022679"/>
    </source>
</evidence>
<dbReference type="Proteomes" id="UP000034108">
    <property type="component" value="Unassembled WGS sequence"/>
</dbReference>
<keyword evidence="4 6" id="KW-0808">Transferase</keyword>
<protein>
    <recommendedName>
        <fullName evidence="6">Ribosomal RNA small subunit methyltransferase H</fullName>
        <ecNumber evidence="6">2.1.1.199</ecNumber>
    </recommendedName>
    <alternativeName>
        <fullName evidence="6">16S rRNA m(4)C1402 methyltransferase</fullName>
    </alternativeName>
    <alternativeName>
        <fullName evidence="6">rRNA (cytosine-N(4)-)-methyltransferase RsmH</fullName>
    </alternativeName>
</protein>
<comment type="function">
    <text evidence="6">Specifically methylates the N4 position of cytidine in position 1402 (C1402) of 16S rRNA.</text>
</comment>
<dbReference type="SUPFAM" id="SSF53335">
    <property type="entry name" value="S-adenosyl-L-methionine-dependent methyltransferases"/>
    <property type="match status" value="1"/>
</dbReference>
<dbReference type="GO" id="GO:0070475">
    <property type="term" value="P:rRNA base methylation"/>
    <property type="evidence" value="ECO:0007669"/>
    <property type="project" value="UniProtKB-UniRule"/>
</dbReference>
<dbReference type="PANTHER" id="PTHR11265">
    <property type="entry name" value="S-ADENOSYL-METHYLTRANSFERASE MRAW"/>
    <property type="match status" value="1"/>
</dbReference>
<evidence type="ECO:0000256" key="1">
    <source>
        <dbReference type="ARBA" id="ARBA00010396"/>
    </source>
</evidence>
<comment type="subcellular location">
    <subcellularLocation>
        <location evidence="6">Cytoplasm</location>
    </subcellularLocation>
</comment>
<feature type="binding site" evidence="6">
    <location>
        <begin position="35"/>
        <end position="37"/>
    </location>
    <ligand>
        <name>S-adenosyl-L-methionine</name>
        <dbReference type="ChEBI" id="CHEBI:59789"/>
    </ligand>
</feature>
<keyword evidence="6" id="KW-0963">Cytoplasm</keyword>